<organism evidence="1 2">
    <name type="scientific">Legionella jamestowniensis</name>
    <dbReference type="NCBI Taxonomy" id="455"/>
    <lineage>
        <taxon>Bacteria</taxon>
        <taxon>Pseudomonadati</taxon>
        <taxon>Pseudomonadota</taxon>
        <taxon>Gammaproteobacteria</taxon>
        <taxon>Legionellales</taxon>
        <taxon>Legionellaceae</taxon>
        <taxon>Legionella</taxon>
    </lineage>
</organism>
<evidence type="ECO:0000313" key="2">
    <source>
        <dbReference type="Proteomes" id="UP000054715"/>
    </source>
</evidence>
<dbReference type="OrthoDB" id="5653593at2"/>
<dbReference type="PATRIC" id="fig|455.5.peg.1646"/>
<evidence type="ECO:0000313" key="1">
    <source>
        <dbReference type="EMBL" id="KTD07361.1"/>
    </source>
</evidence>
<dbReference type="AlphaFoldDB" id="A0A0W0UHJ1"/>
<dbReference type="EMBL" id="LNYG01000013">
    <property type="protein sequence ID" value="KTD07361.1"/>
    <property type="molecule type" value="Genomic_DNA"/>
</dbReference>
<protein>
    <submittedName>
        <fullName evidence="1">Uncharacterized protein</fullName>
    </submittedName>
</protein>
<dbReference type="RefSeq" id="WP_058449488.1">
    <property type="nucleotide sequence ID" value="NZ_CAAAJF010000005.1"/>
</dbReference>
<dbReference type="Proteomes" id="UP000054715">
    <property type="component" value="Unassembled WGS sequence"/>
</dbReference>
<name>A0A0W0UHJ1_9GAMM</name>
<gene>
    <name evidence="1" type="ORF">Ljam_1556</name>
</gene>
<proteinExistence type="predicted"/>
<sequence length="291" mass="33481">MFFLKKKAQTEYNCTEFDIFENKIHHISYSAKRQFSQRSYEEPYLWTSNLTACVGVGLRSQEGKHSRIELYHSASEHYLENIEIDEALNDKNEFVSMLYYFLNQVTDTRHLKIYVACDPLHSNPSRDTKYIHNGVNKCIDYINKSQSKSLKKIGFSQVEARKVEAGTFYITATGKAGTLEDALSESLHKIQGLFADVKLADSELYTAYLQLTQERGELDSFGAKKVFFETLQDLASTYLSEAHVPKHQTAEQLAIKLVSWDLFLNGPDSQLFNNWQEKHTSIQYEAPPPYV</sequence>
<reference evidence="1 2" key="1">
    <citation type="submission" date="2015-11" db="EMBL/GenBank/DDBJ databases">
        <title>Genomic analysis of 38 Legionella species identifies large and diverse effector repertoires.</title>
        <authorList>
            <person name="Burstein D."/>
            <person name="Amaro F."/>
            <person name="Zusman T."/>
            <person name="Lifshitz Z."/>
            <person name="Cohen O."/>
            <person name="Gilbert J.A."/>
            <person name="Pupko T."/>
            <person name="Shuman H.A."/>
            <person name="Segal G."/>
        </authorList>
    </citation>
    <scope>NUCLEOTIDE SEQUENCE [LARGE SCALE GENOMIC DNA]</scope>
    <source>
        <strain evidence="1 2">JA-26-G1-E2</strain>
    </source>
</reference>
<comment type="caution">
    <text evidence="1">The sequence shown here is derived from an EMBL/GenBank/DDBJ whole genome shotgun (WGS) entry which is preliminary data.</text>
</comment>
<accession>A0A0W0UHJ1</accession>